<dbReference type="NCBIfam" id="NF008498">
    <property type="entry name" value="PRK11408.1-5"/>
    <property type="match status" value="1"/>
</dbReference>
<accession>A0A212JKX0</accession>
<proteinExistence type="predicted"/>
<protein>
    <recommendedName>
        <fullName evidence="2">DUF2625 domain-containing protein</fullName>
    </recommendedName>
</protein>
<dbReference type="AlphaFoldDB" id="A0A212JKX0"/>
<dbReference type="Pfam" id="PF10946">
    <property type="entry name" value="DUF2625"/>
    <property type="match status" value="1"/>
</dbReference>
<dbReference type="InterPro" id="IPR021239">
    <property type="entry name" value="DUF2625"/>
</dbReference>
<dbReference type="RefSeq" id="WP_296941222.1">
    <property type="nucleotide sequence ID" value="NZ_LT599032.1"/>
</dbReference>
<reference evidence="1" key="1">
    <citation type="submission" date="2016-04" db="EMBL/GenBank/DDBJ databases">
        <authorList>
            <person name="Evans L.H."/>
            <person name="Alamgir A."/>
            <person name="Owens N."/>
            <person name="Weber N.D."/>
            <person name="Virtaneva K."/>
            <person name="Barbian K."/>
            <person name="Babar A."/>
            <person name="Rosenke K."/>
        </authorList>
    </citation>
    <scope>NUCLEOTIDE SEQUENCE</scope>
    <source>
        <strain evidence="1">86-1</strain>
    </source>
</reference>
<gene>
    <name evidence="1" type="ORF">KL86DYS1_20096</name>
</gene>
<name>A0A212JKX0_9BACT</name>
<evidence type="ECO:0000313" key="1">
    <source>
        <dbReference type="EMBL" id="SBW00072.1"/>
    </source>
</evidence>
<organism evidence="1">
    <name type="scientific">uncultured Dysgonomonas sp</name>
    <dbReference type="NCBI Taxonomy" id="206096"/>
    <lineage>
        <taxon>Bacteria</taxon>
        <taxon>Pseudomonadati</taxon>
        <taxon>Bacteroidota</taxon>
        <taxon>Bacteroidia</taxon>
        <taxon>Bacteroidales</taxon>
        <taxon>Dysgonomonadaceae</taxon>
        <taxon>Dysgonomonas</taxon>
        <taxon>environmental samples</taxon>
    </lineage>
</organism>
<evidence type="ECO:0008006" key="2">
    <source>
        <dbReference type="Google" id="ProtNLM"/>
    </source>
</evidence>
<dbReference type="EMBL" id="FLUM01000002">
    <property type="protein sequence ID" value="SBW00072.1"/>
    <property type="molecule type" value="Genomic_DNA"/>
</dbReference>
<sequence>MRTLQELVNTEDPGWPVIKEWISMAKNKVEILPCERQRAENALVNTQVTTRSLMGAIIYETGGLLIDNGWIRILGSGSDRMKRTLPDWNQGKTFEEFGEPAPYMLVADDAIGGFYAINAGFLGKDAGNMYYFAPESLRWIPMEIGYSQFLLFCFETDMNDFYEGLRWKGWEKDVAALNPDYAYSFVPFLWTKEGKDINNVSRRVIPVKDVYEFNMEMKDTLG</sequence>